<evidence type="ECO:0000256" key="1">
    <source>
        <dbReference type="ARBA" id="ARBA00004496"/>
    </source>
</evidence>
<evidence type="ECO:0000256" key="4">
    <source>
        <dbReference type="ARBA" id="ARBA00022598"/>
    </source>
</evidence>
<keyword evidence="4 11" id="KW-0436">Ligase</keyword>
<keyword evidence="3 11" id="KW-0963">Cytoplasm</keyword>
<comment type="function">
    <text evidence="11">Catalyzes the attachment of proline to tRNA(Pro) in a two-step reaction: proline is first activated by ATP to form Pro-AMP and then transferred to the acceptor end of tRNA(Pro).</text>
</comment>
<evidence type="ECO:0000256" key="10">
    <source>
        <dbReference type="ARBA" id="ARBA00060806"/>
    </source>
</evidence>
<dbReference type="EMBL" id="FNID01000012">
    <property type="protein sequence ID" value="SDN16539.1"/>
    <property type="molecule type" value="Genomic_DNA"/>
</dbReference>
<dbReference type="InterPro" id="IPR002314">
    <property type="entry name" value="aa-tRNA-synt_IIb"/>
</dbReference>
<dbReference type="Gene3D" id="3.40.50.800">
    <property type="entry name" value="Anticodon-binding domain"/>
    <property type="match status" value="1"/>
</dbReference>
<dbReference type="GO" id="GO:0017101">
    <property type="term" value="C:aminoacyl-tRNA synthetase multienzyme complex"/>
    <property type="evidence" value="ECO:0007669"/>
    <property type="project" value="TreeGrafter"/>
</dbReference>
<comment type="catalytic activity">
    <reaction evidence="9 11">
        <text>tRNA(Pro) + L-proline + ATP = L-prolyl-tRNA(Pro) + AMP + diphosphate</text>
        <dbReference type="Rhea" id="RHEA:14305"/>
        <dbReference type="Rhea" id="RHEA-COMP:9700"/>
        <dbReference type="Rhea" id="RHEA-COMP:9702"/>
        <dbReference type="ChEBI" id="CHEBI:30616"/>
        <dbReference type="ChEBI" id="CHEBI:33019"/>
        <dbReference type="ChEBI" id="CHEBI:60039"/>
        <dbReference type="ChEBI" id="CHEBI:78442"/>
        <dbReference type="ChEBI" id="CHEBI:78532"/>
        <dbReference type="ChEBI" id="CHEBI:456215"/>
        <dbReference type="EC" id="6.1.1.15"/>
    </reaction>
</comment>
<dbReference type="InterPro" id="IPR017449">
    <property type="entry name" value="Pro-tRNA_synth_II"/>
</dbReference>
<evidence type="ECO:0000313" key="13">
    <source>
        <dbReference type="EMBL" id="SDN16539.1"/>
    </source>
</evidence>
<gene>
    <name evidence="11" type="primary">proS</name>
    <name evidence="13" type="ORF">SAMN05192585_11299</name>
</gene>
<dbReference type="InterPro" id="IPR045864">
    <property type="entry name" value="aa-tRNA-synth_II/BPL/LPL"/>
</dbReference>
<dbReference type="GO" id="GO:0016740">
    <property type="term" value="F:transferase activity"/>
    <property type="evidence" value="ECO:0007669"/>
    <property type="project" value="UniProtKB-ARBA"/>
</dbReference>
<dbReference type="GO" id="GO:0006433">
    <property type="term" value="P:prolyl-tRNA aminoacylation"/>
    <property type="evidence" value="ECO:0007669"/>
    <property type="project" value="UniProtKB-UniRule"/>
</dbReference>
<dbReference type="Proteomes" id="UP000199182">
    <property type="component" value="Unassembled WGS sequence"/>
</dbReference>
<evidence type="ECO:0000256" key="11">
    <source>
        <dbReference type="HAMAP-Rule" id="MF_01571"/>
    </source>
</evidence>
<dbReference type="CDD" id="cd00862">
    <property type="entry name" value="ProRS_anticodon_zinc"/>
    <property type="match status" value="1"/>
</dbReference>
<feature type="domain" description="Aminoacyl-transfer RNA synthetases class-II family profile" evidence="12">
    <location>
        <begin position="17"/>
        <end position="286"/>
    </location>
</feature>
<dbReference type="HAMAP" id="MF_01571">
    <property type="entry name" value="Pro_tRNA_synth_type3"/>
    <property type="match status" value="1"/>
</dbReference>
<dbReference type="InterPro" id="IPR002316">
    <property type="entry name" value="Pro-tRNA-ligase_IIa"/>
</dbReference>
<proteinExistence type="inferred from homology"/>
<keyword evidence="7 11" id="KW-0648">Protein biosynthesis</keyword>
<dbReference type="FunFam" id="3.30.110.30:FF:000005">
    <property type="entry name" value="Proline--tRNA ligase"/>
    <property type="match status" value="1"/>
</dbReference>
<dbReference type="GO" id="GO:0004827">
    <property type="term" value="F:proline-tRNA ligase activity"/>
    <property type="evidence" value="ECO:0007669"/>
    <property type="project" value="UniProtKB-UniRule"/>
</dbReference>
<dbReference type="NCBIfam" id="TIGR00408">
    <property type="entry name" value="proS_fam_I"/>
    <property type="match status" value="1"/>
</dbReference>
<dbReference type="Gene3D" id="3.30.110.30">
    <property type="entry name" value="C-terminal domain of ProRS"/>
    <property type="match status" value="1"/>
</dbReference>
<organism evidence="13 14">
    <name type="scientific">Acetanaerobacterium elongatum</name>
    <dbReference type="NCBI Taxonomy" id="258515"/>
    <lineage>
        <taxon>Bacteria</taxon>
        <taxon>Bacillati</taxon>
        <taxon>Bacillota</taxon>
        <taxon>Clostridia</taxon>
        <taxon>Eubacteriales</taxon>
        <taxon>Oscillospiraceae</taxon>
        <taxon>Acetanaerobacterium</taxon>
    </lineage>
</organism>
<dbReference type="RefSeq" id="WP_092639542.1">
    <property type="nucleotide sequence ID" value="NZ_FNID01000012.1"/>
</dbReference>
<evidence type="ECO:0000256" key="8">
    <source>
        <dbReference type="ARBA" id="ARBA00023146"/>
    </source>
</evidence>
<evidence type="ECO:0000256" key="2">
    <source>
        <dbReference type="ARBA" id="ARBA00011738"/>
    </source>
</evidence>
<dbReference type="GO" id="GO:0140096">
    <property type="term" value="F:catalytic activity, acting on a protein"/>
    <property type="evidence" value="ECO:0007669"/>
    <property type="project" value="UniProtKB-ARBA"/>
</dbReference>
<dbReference type="PANTHER" id="PTHR43382">
    <property type="entry name" value="PROLYL-TRNA SYNTHETASE"/>
    <property type="match status" value="1"/>
</dbReference>
<dbReference type="Pfam" id="PF03129">
    <property type="entry name" value="HGTP_anticodon"/>
    <property type="match status" value="1"/>
</dbReference>
<keyword evidence="5 11" id="KW-0547">Nucleotide-binding</keyword>
<dbReference type="GO" id="GO:0005737">
    <property type="term" value="C:cytoplasm"/>
    <property type="evidence" value="ECO:0007669"/>
    <property type="project" value="UniProtKB-SubCell"/>
</dbReference>
<comment type="similarity">
    <text evidence="10 11">Belongs to the class-II aminoacyl-tRNA synthetase family. ProS type 3 subfamily.</text>
</comment>
<protein>
    <recommendedName>
        <fullName evidence="11">Proline--tRNA ligase</fullName>
        <ecNumber evidence="11">6.1.1.15</ecNumber>
    </recommendedName>
    <alternativeName>
        <fullName evidence="11">Prolyl-tRNA synthetase</fullName>
        <shortName evidence="11">ProRS</shortName>
    </alternativeName>
</protein>
<dbReference type="InterPro" id="IPR006195">
    <property type="entry name" value="aa-tRNA-synth_II"/>
</dbReference>
<dbReference type="SUPFAM" id="SSF64586">
    <property type="entry name" value="C-terminal domain of ProRS"/>
    <property type="match status" value="1"/>
</dbReference>
<dbReference type="STRING" id="258515.SAMN05192585_11299"/>
<dbReference type="GO" id="GO:0005524">
    <property type="term" value="F:ATP binding"/>
    <property type="evidence" value="ECO:0007669"/>
    <property type="project" value="UniProtKB-UniRule"/>
</dbReference>
<keyword evidence="8 11" id="KW-0030">Aminoacyl-tRNA synthetase</keyword>
<keyword evidence="14" id="KW-1185">Reference proteome</keyword>
<evidence type="ECO:0000256" key="6">
    <source>
        <dbReference type="ARBA" id="ARBA00022840"/>
    </source>
</evidence>
<evidence type="ECO:0000256" key="9">
    <source>
        <dbReference type="ARBA" id="ARBA00047671"/>
    </source>
</evidence>
<evidence type="ECO:0000259" key="12">
    <source>
        <dbReference type="PROSITE" id="PS50862"/>
    </source>
</evidence>
<dbReference type="InterPro" id="IPR004499">
    <property type="entry name" value="Pro-tRNA-ligase_IIa_arc-type"/>
</dbReference>
<dbReference type="Pfam" id="PF09180">
    <property type="entry name" value="ProRS-C_1"/>
    <property type="match status" value="1"/>
</dbReference>
<dbReference type="SUPFAM" id="SSF52954">
    <property type="entry name" value="Class II aaRS ABD-related"/>
    <property type="match status" value="1"/>
</dbReference>
<dbReference type="InterPro" id="IPR036621">
    <property type="entry name" value="Anticodon-bd_dom_sf"/>
</dbReference>
<dbReference type="InterPro" id="IPR004154">
    <property type="entry name" value="Anticodon-bd"/>
</dbReference>
<evidence type="ECO:0000256" key="5">
    <source>
        <dbReference type="ARBA" id="ARBA00022741"/>
    </source>
</evidence>
<dbReference type="PRINTS" id="PR01046">
    <property type="entry name" value="TRNASYNTHPRO"/>
</dbReference>
<dbReference type="AlphaFoldDB" id="A0A1G9Z592"/>
<comment type="subunit">
    <text evidence="2 11">Homodimer.</text>
</comment>
<keyword evidence="6 11" id="KW-0067">ATP-binding</keyword>
<dbReference type="FunFam" id="3.40.50.800:FF:000005">
    <property type="entry name" value="bifunctional glutamate/proline--tRNA ligase"/>
    <property type="match status" value="1"/>
</dbReference>
<comment type="subcellular location">
    <subcellularLocation>
        <location evidence="1 11">Cytoplasm</location>
    </subcellularLocation>
</comment>
<dbReference type="FunFam" id="3.30.930.10:FF:000023">
    <property type="entry name" value="Proline--tRNA ligase"/>
    <property type="match status" value="1"/>
</dbReference>
<dbReference type="Gene3D" id="3.30.930.10">
    <property type="entry name" value="Bira Bifunctional Protein, Domain 2"/>
    <property type="match status" value="1"/>
</dbReference>
<accession>A0A1G9Z592</accession>
<comment type="domain">
    <text evidence="11">Consists of three domains: the N-terminal catalytic domain, the anticodon-binding domain and the C-terminal extension.</text>
</comment>
<dbReference type="CDD" id="cd00778">
    <property type="entry name" value="ProRS_core_arch_euk"/>
    <property type="match status" value="1"/>
</dbReference>
<dbReference type="SMART" id="SM00946">
    <property type="entry name" value="ProRS-C_1"/>
    <property type="match status" value="1"/>
</dbReference>
<evidence type="ECO:0000313" key="14">
    <source>
        <dbReference type="Proteomes" id="UP000199182"/>
    </source>
</evidence>
<dbReference type="InterPro" id="IPR033721">
    <property type="entry name" value="ProRS_core_arch_euk"/>
</dbReference>
<reference evidence="13 14" key="1">
    <citation type="submission" date="2016-10" db="EMBL/GenBank/DDBJ databases">
        <authorList>
            <person name="de Groot N.N."/>
        </authorList>
    </citation>
    <scope>NUCLEOTIDE SEQUENCE [LARGE SCALE GENOMIC DNA]</scope>
    <source>
        <strain evidence="13 14">CGMCC 1.5012</strain>
    </source>
</reference>
<dbReference type="PANTHER" id="PTHR43382:SF2">
    <property type="entry name" value="BIFUNCTIONAL GLUTAMATE_PROLINE--TRNA LIGASE"/>
    <property type="match status" value="1"/>
</dbReference>
<evidence type="ECO:0000256" key="7">
    <source>
        <dbReference type="ARBA" id="ARBA00022917"/>
    </source>
</evidence>
<dbReference type="InterPro" id="IPR016061">
    <property type="entry name" value="Pro-tRNA_ligase_II_C"/>
</dbReference>
<dbReference type="SUPFAM" id="SSF55681">
    <property type="entry name" value="Class II aaRS and biotin synthetases"/>
    <property type="match status" value="1"/>
</dbReference>
<dbReference type="EC" id="6.1.1.15" evidence="11"/>
<name>A0A1G9Z592_9FIRM</name>
<sequence length="478" mass="54888">MGEQKKMVEAITSMEEDFAKWYTDIVKKAELIDYSSVRGCMILRPYGYAIWENLQKILDAKFKETGHENVYLPMFIPESLLQKEKDHVEGFAPEVAWVTYGGGEKLNERWCVRPTSETLFCEHYAHIINSYRDLPKLYNQWCSVVRWEKTTRPFLRTLEFLWQEGHTMHETEEEAWAETERMLGVYADVCKDSLAIPVVKGRKTEKEKFAGGVATYTIEAMMHDGKALQSGTSHYFGQGFAKAFGIQFTGRDNTLQYPHQTSWGVTTRLIGAIIMTHGDDNGLVLPPAIAPIQVAIIPIAQHKEGVLEKARALADRLKPNFRVKLDDSDNSPGWKFAEYEMKGVPLRLEIGPKDIEQNQCVLVRRDTREKVIVPLSELETKIPEMLAELHKSIYEKALKNRENRTFTAHNMEELKKLADENSGFFKTMWCGDEACENRVKEEVGLSSRCMPFEQEHLGDTCVCCGRKAEKMIYWGRAY</sequence>
<dbReference type="PROSITE" id="PS50862">
    <property type="entry name" value="AA_TRNA_LIGASE_II"/>
    <property type="match status" value="1"/>
</dbReference>
<evidence type="ECO:0000256" key="3">
    <source>
        <dbReference type="ARBA" id="ARBA00022490"/>
    </source>
</evidence>
<dbReference type="Pfam" id="PF00587">
    <property type="entry name" value="tRNA-synt_2b"/>
    <property type="match status" value="1"/>
</dbReference>
<dbReference type="OrthoDB" id="9809052at2"/>